<keyword evidence="5 6" id="KW-0676">Redox-active center</keyword>
<keyword evidence="3 6" id="KW-0560">Oxidoreductase</keyword>
<dbReference type="InterPro" id="IPR013766">
    <property type="entry name" value="Thioredoxin_domain"/>
</dbReference>
<dbReference type="PROSITE" id="PS51352">
    <property type="entry name" value="THIOREDOXIN_2"/>
    <property type="match status" value="1"/>
</dbReference>
<dbReference type="InterPro" id="IPR036249">
    <property type="entry name" value="Thioredoxin-like_sf"/>
</dbReference>
<feature type="active site" description="Cysteine sulfenic acid (-SOH) intermediate" evidence="6">
    <location>
        <position position="60"/>
    </location>
</feature>
<evidence type="ECO:0000259" key="7">
    <source>
        <dbReference type="PROSITE" id="PS51352"/>
    </source>
</evidence>
<feature type="disulfide bond" description="Redox-active" evidence="6">
    <location>
        <begin position="60"/>
        <end position="94"/>
    </location>
</feature>
<dbReference type="InterPro" id="IPR002065">
    <property type="entry name" value="TPX"/>
</dbReference>
<dbReference type="RefSeq" id="WP_307682789.1">
    <property type="nucleotide sequence ID" value="NZ_JAUSQX010000001.1"/>
</dbReference>
<dbReference type="PANTHER" id="PTHR43110:SF1">
    <property type="entry name" value="THIOL PEROXIDASE"/>
    <property type="match status" value="1"/>
</dbReference>
<evidence type="ECO:0000256" key="2">
    <source>
        <dbReference type="ARBA" id="ARBA00022862"/>
    </source>
</evidence>
<comment type="similarity">
    <text evidence="6">Belongs to the peroxiredoxin family. Tpx subfamily.</text>
</comment>
<evidence type="ECO:0000256" key="5">
    <source>
        <dbReference type="ARBA" id="ARBA00023284"/>
    </source>
</evidence>
<dbReference type="GO" id="GO:0004601">
    <property type="term" value="F:peroxidase activity"/>
    <property type="evidence" value="ECO:0007669"/>
    <property type="project" value="UniProtKB-KW"/>
</dbReference>
<dbReference type="EC" id="1.11.1.24" evidence="6"/>
<keyword evidence="1 6" id="KW-0575">Peroxidase</keyword>
<dbReference type="HAMAP" id="MF_00269">
    <property type="entry name" value="Tpx"/>
    <property type="match status" value="1"/>
</dbReference>
<organism evidence="8 9">
    <name type="scientific">Trueperella bonasi</name>
    <dbReference type="NCBI Taxonomy" id="312286"/>
    <lineage>
        <taxon>Bacteria</taxon>
        <taxon>Bacillati</taxon>
        <taxon>Actinomycetota</taxon>
        <taxon>Actinomycetes</taxon>
        <taxon>Actinomycetales</taxon>
        <taxon>Actinomycetaceae</taxon>
        <taxon>Trueperella</taxon>
    </lineage>
</organism>
<dbReference type="SUPFAM" id="SSF52833">
    <property type="entry name" value="Thioredoxin-like"/>
    <property type="match status" value="1"/>
</dbReference>
<dbReference type="InterPro" id="IPR050455">
    <property type="entry name" value="Tpx_Peroxidase_subfamily"/>
</dbReference>
<evidence type="ECO:0000256" key="6">
    <source>
        <dbReference type="HAMAP-Rule" id="MF_00269"/>
    </source>
</evidence>
<comment type="subunit">
    <text evidence="6">Homodimer.</text>
</comment>
<dbReference type="Gene3D" id="3.40.30.10">
    <property type="entry name" value="Glutaredoxin"/>
    <property type="match status" value="1"/>
</dbReference>
<protein>
    <recommendedName>
        <fullName evidence="6">Thiol peroxidase</fullName>
        <shortName evidence="6">Tpx</shortName>
        <ecNumber evidence="6">1.11.1.24</ecNumber>
    </recommendedName>
    <alternativeName>
        <fullName evidence="6">Peroxiredoxin tpx</fullName>
        <shortName evidence="6">Prx</shortName>
    </alternativeName>
    <alternativeName>
        <fullName evidence="6">Thioredoxin peroxidase</fullName>
    </alternativeName>
    <alternativeName>
        <fullName evidence="6">Thioredoxin-dependent peroxiredoxin</fullName>
    </alternativeName>
</protein>
<keyword evidence="4 6" id="KW-1015">Disulfide bond</keyword>
<dbReference type="EMBL" id="JAUSQX010000001">
    <property type="protein sequence ID" value="MDP9806575.1"/>
    <property type="molecule type" value="Genomic_DNA"/>
</dbReference>
<proteinExistence type="inferred from homology"/>
<comment type="caution">
    <text evidence="8">The sequence shown here is derived from an EMBL/GenBank/DDBJ whole genome shotgun (WGS) entry which is preliminary data.</text>
</comment>
<comment type="catalytic activity">
    <reaction evidence="6">
        <text>a hydroperoxide + [thioredoxin]-dithiol = an alcohol + [thioredoxin]-disulfide + H2O</text>
        <dbReference type="Rhea" id="RHEA:62620"/>
        <dbReference type="Rhea" id="RHEA-COMP:10698"/>
        <dbReference type="Rhea" id="RHEA-COMP:10700"/>
        <dbReference type="ChEBI" id="CHEBI:15377"/>
        <dbReference type="ChEBI" id="CHEBI:29950"/>
        <dbReference type="ChEBI" id="CHEBI:30879"/>
        <dbReference type="ChEBI" id="CHEBI:35924"/>
        <dbReference type="ChEBI" id="CHEBI:50058"/>
        <dbReference type="EC" id="1.11.1.24"/>
    </reaction>
</comment>
<sequence>MAKITFDGNPVTTLGDLPAVGTQAPEFTLTGADLGEVKLSDFVGKRIVLNIFPSLDTGICAQSVREFNKLGEQFDNTVVIAVSMDLPFAHDRFCAAEGIENVVTGSAFRSSFPQDYEVLMIDGPLSGLLSRAVVIIDENGKVTYTEQVPEGRTEPNYEGAKAALS</sequence>
<dbReference type="InterPro" id="IPR018219">
    <property type="entry name" value="Tpx_CS"/>
</dbReference>
<dbReference type="CDD" id="cd03014">
    <property type="entry name" value="PRX_Atyp2cys"/>
    <property type="match status" value="1"/>
</dbReference>
<comment type="function">
    <text evidence="6">Thiol-specific peroxidase that catalyzes the reduction of hydrogen peroxide and organic hydroperoxides to water and alcohols, respectively. Plays a role in cell protection against oxidative stress by detoxifying peroxides.</text>
</comment>
<dbReference type="PROSITE" id="PS01265">
    <property type="entry name" value="TPX"/>
    <property type="match status" value="1"/>
</dbReference>
<dbReference type="InterPro" id="IPR013740">
    <property type="entry name" value="Redoxin"/>
</dbReference>
<gene>
    <name evidence="6" type="primary">tpx</name>
    <name evidence="8" type="ORF">J2S70_001157</name>
</gene>
<comment type="miscellaneous">
    <text evidence="6">The active site is a conserved redox-active cysteine residue, the peroxidatic cysteine (C(P)), which makes the nucleophilic attack on the peroxide substrate. The peroxide oxidizes the C(P)-SH to cysteine sulfenic acid (C(P)-SOH), which then reacts with another cysteine residue, the resolving cysteine (C(R)), to form a disulfide bridge. The disulfide is subsequently reduced by an appropriate electron donor to complete the catalytic cycle. In this atypical 2-Cys peroxiredoxin, C(R) is present in the same subunit to form an intramolecular disulfide. The disulfide is subsequently reduced by thioredoxin.</text>
</comment>
<dbReference type="Pfam" id="PF08534">
    <property type="entry name" value="Redoxin"/>
    <property type="match status" value="1"/>
</dbReference>
<dbReference type="PANTHER" id="PTHR43110">
    <property type="entry name" value="THIOL PEROXIDASE"/>
    <property type="match status" value="1"/>
</dbReference>
<evidence type="ECO:0000313" key="9">
    <source>
        <dbReference type="Proteomes" id="UP001243212"/>
    </source>
</evidence>
<reference evidence="8 9" key="1">
    <citation type="submission" date="2023-07" db="EMBL/GenBank/DDBJ databases">
        <title>Sequencing the genomes of 1000 actinobacteria strains.</title>
        <authorList>
            <person name="Klenk H.-P."/>
        </authorList>
    </citation>
    <scope>NUCLEOTIDE SEQUENCE [LARGE SCALE GENOMIC DNA]</scope>
    <source>
        <strain evidence="8 9">DSM 17163</strain>
    </source>
</reference>
<name>A0ABT9NGS9_9ACTO</name>
<evidence type="ECO:0000313" key="8">
    <source>
        <dbReference type="EMBL" id="MDP9806575.1"/>
    </source>
</evidence>
<evidence type="ECO:0000256" key="3">
    <source>
        <dbReference type="ARBA" id="ARBA00023002"/>
    </source>
</evidence>
<feature type="domain" description="Thioredoxin" evidence="7">
    <location>
        <begin position="18"/>
        <end position="165"/>
    </location>
</feature>
<dbReference type="NCBIfam" id="NF001808">
    <property type="entry name" value="PRK00522.1"/>
    <property type="match status" value="1"/>
</dbReference>
<evidence type="ECO:0000256" key="1">
    <source>
        <dbReference type="ARBA" id="ARBA00022559"/>
    </source>
</evidence>
<accession>A0ABT9NGS9</accession>
<keyword evidence="9" id="KW-1185">Reference proteome</keyword>
<evidence type="ECO:0000256" key="4">
    <source>
        <dbReference type="ARBA" id="ARBA00023157"/>
    </source>
</evidence>
<keyword evidence="2 6" id="KW-0049">Antioxidant</keyword>
<dbReference type="Proteomes" id="UP001243212">
    <property type="component" value="Unassembled WGS sequence"/>
</dbReference>